<evidence type="ECO:0008006" key="4">
    <source>
        <dbReference type="Google" id="ProtNLM"/>
    </source>
</evidence>
<organism evidence="2 3">
    <name type="scientific">Podospora pseudopauciseta</name>
    <dbReference type="NCBI Taxonomy" id="2093780"/>
    <lineage>
        <taxon>Eukaryota</taxon>
        <taxon>Fungi</taxon>
        <taxon>Dikarya</taxon>
        <taxon>Ascomycota</taxon>
        <taxon>Pezizomycotina</taxon>
        <taxon>Sordariomycetes</taxon>
        <taxon>Sordariomycetidae</taxon>
        <taxon>Sordariales</taxon>
        <taxon>Podosporaceae</taxon>
        <taxon>Podospora</taxon>
    </lineage>
</organism>
<dbReference type="RefSeq" id="XP_062763970.1">
    <property type="nucleotide sequence ID" value="XM_062906112.1"/>
</dbReference>
<dbReference type="Proteomes" id="UP001326199">
    <property type="component" value="Unassembled WGS sequence"/>
</dbReference>
<sequence>MYSDACYTTYNRFIILRRASSAYPMSGPYWESTSLVQPLGTMSYWDRHLPFWADCLRRKKTALFSRIRNMQDKNLKYVSVRAAFSTIVNDRRRRRDNQIGNHTNRQVPPPPPTGRV</sequence>
<keyword evidence="3" id="KW-1185">Reference proteome</keyword>
<reference evidence="2 3" key="1">
    <citation type="journal article" date="2023" name="bioRxiv">
        <title>High-quality genome assemblies of four members of thePodospora anserinaspecies complex.</title>
        <authorList>
            <person name="Ament-Velasquez S.L."/>
            <person name="Vogan A.A."/>
            <person name="Wallerman O."/>
            <person name="Hartmann F."/>
            <person name="Gautier V."/>
            <person name="Silar P."/>
            <person name="Giraud T."/>
            <person name="Johannesson H."/>
        </authorList>
    </citation>
    <scope>NUCLEOTIDE SEQUENCE [LARGE SCALE GENOMIC DNA]</scope>
    <source>
        <strain evidence="2 3">CBS 411.78</strain>
    </source>
</reference>
<evidence type="ECO:0000313" key="2">
    <source>
        <dbReference type="EMBL" id="KAK4664004.1"/>
    </source>
</evidence>
<evidence type="ECO:0000313" key="3">
    <source>
        <dbReference type="Proteomes" id="UP001326199"/>
    </source>
</evidence>
<feature type="region of interest" description="Disordered" evidence="1">
    <location>
        <begin position="89"/>
        <end position="116"/>
    </location>
</feature>
<name>A0ABR0H7X3_9PEZI</name>
<proteinExistence type="predicted"/>
<comment type="caution">
    <text evidence="2">The sequence shown here is derived from an EMBL/GenBank/DDBJ whole genome shotgun (WGS) entry which is preliminary data.</text>
</comment>
<dbReference type="GeneID" id="87926276"/>
<accession>A0ABR0H7X3</accession>
<evidence type="ECO:0000256" key="1">
    <source>
        <dbReference type="SAM" id="MobiDB-lite"/>
    </source>
</evidence>
<feature type="compositionally biased region" description="Pro residues" evidence="1">
    <location>
        <begin position="107"/>
        <end position="116"/>
    </location>
</feature>
<dbReference type="EMBL" id="JAFFHB010000007">
    <property type="protein sequence ID" value="KAK4664004.1"/>
    <property type="molecule type" value="Genomic_DNA"/>
</dbReference>
<protein>
    <recommendedName>
        <fullName evidence="4">Transposase</fullName>
    </recommendedName>
</protein>
<gene>
    <name evidence="2" type="ORF">QC763_0081400</name>
</gene>